<comment type="caution">
    <text evidence="4">The sequence shown here is derived from an EMBL/GenBank/DDBJ whole genome shotgun (WGS) entry which is preliminary data.</text>
</comment>
<dbReference type="Pfam" id="PF02397">
    <property type="entry name" value="Bac_transf"/>
    <property type="match status" value="1"/>
</dbReference>
<dbReference type="InterPro" id="IPR003362">
    <property type="entry name" value="Bact_transf"/>
</dbReference>
<evidence type="ECO:0000313" key="4">
    <source>
        <dbReference type="EMBL" id="MBE9663750.1"/>
    </source>
</evidence>
<feature type="transmembrane region" description="Helical" evidence="2">
    <location>
        <begin position="43"/>
        <end position="66"/>
    </location>
</feature>
<gene>
    <name evidence="4" type="ORF">IRJ16_17825</name>
</gene>
<dbReference type="PANTHER" id="PTHR30576:SF0">
    <property type="entry name" value="UNDECAPRENYL-PHOSPHATE N-ACETYLGALACTOSAMINYL 1-PHOSPHATE TRANSFERASE-RELATED"/>
    <property type="match status" value="1"/>
</dbReference>
<keyword evidence="4" id="KW-0808">Transferase</keyword>
<feature type="domain" description="Bacterial sugar transferase" evidence="3">
    <location>
        <begin position="41"/>
        <end position="223"/>
    </location>
</feature>
<accession>A0A929L498</accession>
<evidence type="ECO:0000313" key="5">
    <source>
        <dbReference type="Proteomes" id="UP000622475"/>
    </source>
</evidence>
<comment type="similarity">
    <text evidence="1">Belongs to the bacterial sugar transferase family.</text>
</comment>
<dbReference type="GO" id="GO:0016780">
    <property type="term" value="F:phosphotransferase activity, for other substituted phosphate groups"/>
    <property type="evidence" value="ECO:0007669"/>
    <property type="project" value="TreeGrafter"/>
</dbReference>
<organism evidence="4 5">
    <name type="scientific">Mucilaginibacter myungsuensis</name>
    <dbReference type="NCBI Taxonomy" id="649104"/>
    <lineage>
        <taxon>Bacteria</taxon>
        <taxon>Pseudomonadati</taxon>
        <taxon>Bacteroidota</taxon>
        <taxon>Sphingobacteriia</taxon>
        <taxon>Sphingobacteriales</taxon>
        <taxon>Sphingobacteriaceae</taxon>
        <taxon>Mucilaginibacter</taxon>
    </lineage>
</organism>
<dbReference type="EMBL" id="JADFFL010000007">
    <property type="protein sequence ID" value="MBE9663750.1"/>
    <property type="molecule type" value="Genomic_DNA"/>
</dbReference>
<keyword evidence="2" id="KW-1133">Transmembrane helix</keyword>
<sequence>MNRHLVKLEAPPAGCNEEVPLAKIAHLTPQFIYKKKIQRKKRAFDICFSLIIMTLGSPFFFLIFIITKLSSPGPIFFKQVRLGENCRTFHIYKFRSMYCDAEVAGPQLSRAGDPRITKWGRIIRKTRLDELPQFWNVLKGEMSIVGPRPEREHFARQILELRPDYITVQKLRPGITSLGQVNFGYAENVGQMCERLDHDLLYVKKLSLRTDLIVIAKTVGVMIKGRGK</sequence>
<proteinExistence type="inferred from homology"/>
<dbReference type="Proteomes" id="UP000622475">
    <property type="component" value="Unassembled WGS sequence"/>
</dbReference>
<reference evidence="4" key="1">
    <citation type="submission" date="2020-10" db="EMBL/GenBank/DDBJ databases">
        <title>Mucilaginibacter mali sp. nov., isolated from rhizosphere soil of apple orchard.</title>
        <authorList>
            <person name="Lee J.-S."/>
            <person name="Kim H.S."/>
            <person name="Kim J.-S."/>
        </authorList>
    </citation>
    <scope>NUCLEOTIDE SEQUENCE</scope>
    <source>
        <strain evidence="4">KCTC 22746</strain>
    </source>
</reference>
<keyword evidence="2" id="KW-0472">Membrane</keyword>
<dbReference type="AlphaFoldDB" id="A0A929L498"/>
<name>A0A929L498_9SPHI</name>
<dbReference type="PANTHER" id="PTHR30576">
    <property type="entry name" value="COLANIC BIOSYNTHESIS UDP-GLUCOSE LIPID CARRIER TRANSFERASE"/>
    <property type="match status" value="1"/>
</dbReference>
<evidence type="ECO:0000259" key="3">
    <source>
        <dbReference type="Pfam" id="PF02397"/>
    </source>
</evidence>
<evidence type="ECO:0000256" key="2">
    <source>
        <dbReference type="SAM" id="Phobius"/>
    </source>
</evidence>
<keyword evidence="5" id="KW-1185">Reference proteome</keyword>
<keyword evidence="2" id="KW-0812">Transmembrane</keyword>
<evidence type="ECO:0000256" key="1">
    <source>
        <dbReference type="ARBA" id="ARBA00006464"/>
    </source>
</evidence>
<protein>
    <submittedName>
        <fullName evidence="4">Sugar transferase</fullName>
    </submittedName>
</protein>